<keyword evidence="5" id="KW-1185">Reference proteome</keyword>
<feature type="domain" description="DUF6596" evidence="3">
    <location>
        <begin position="191"/>
        <end position="290"/>
    </location>
</feature>
<name>A0ABY1Q5R9_9BURK</name>
<evidence type="ECO:0000259" key="1">
    <source>
        <dbReference type="Pfam" id="PF04542"/>
    </source>
</evidence>
<dbReference type="Proteomes" id="UP001158049">
    <property type="component" value="Unassembled WGS sequence"/>
</dbReference>
<proteinExistence type="predicted"/>
<dbReference type="InterPro" id="IPR007627">
    <property type="entry name" value="RNA_pol_sigma70_r2"/>
</dbReference>
<organism evidence="4 5">
    <name type="scientific">Noviherbaspirillum suwonense</name>
    <dbReference type="NCBI Taxonomy" id="1224511"/>
    <lineage>
        <taxon>Bacteria</taxon>
        <taxon>Pseudomonadati</taxon>
        <taxon>Pseudomonadota</taxon>
        <taxon>Betaproteobacteria</taxon>
        <taxon>Burkholderiales</taxon>
        <taxon>Oxalobacteraceae</taxon>
        <taxon>Noviherbaspirillum</taxon>
    </lineage>
</organism>
<evidence type="ECO:0000313" key="5">
    <source>
        <dbReference type="Proteomes" id="UP001158049"/>
    </source>
</evidence>
<dbReference type="SUPFAM" id="SSF88659">
    <property type="entry name" value="Sigma3 and sigma4 domains of RNA polymerase sigma factors"/>
    <property type="match status" value="1"/>
</dbReference>
<dbReference type="InterPro" id="IPR046531">
    <property type="entry name" value="DUF6596"/>
</dbReference>
<evidence type="ECO:0000259" key="2">
    <source>
        <dbReference type="Pfam" id="PF08281"/>
    </source>
</evidence>
<dbReference type="Pfam" id="PF04542">
    <property type="entry name" value="Sigma70_r2"/>
    <property type="match status" value="1"/>
</dbReference>
<dbReference type="InterPro" id="IPR013249">
    <property type="entry name" value="RNA_pol_sigma70_r4_t2"/>
</dbReference>
<sequence length="429" mass="46428">MAREVARHVEAVWRIESGRIVGGVARLVRDVGLAEDLAQEALMAALEHWPVAGLPENPGAWLMTTARNKALDYLRLQALQARKHAELGADADARGDAVVPDFVDALDAARADDIGDDLLRLIFAACHPLLPQQAQTALTLKLLGGLSTSDIARAYLVSEATIAQRIVRAKKTLSQGAVPFDVPRGEERVRRLTAVLEVIYLIFNEGYAATSGPQWMRPALCEDALRLARTLAAILPQEAEAHGLQALLEIQASRLRARTDARGQPVLLLDQDRTRWDRLLIGRGLAALGRVHALGQPRGFYTLQAEIAACHARAAAPRDIDWTAIVALYNELAHVRPSPVVELNRSVAIGMAHGPEAALPLVEALAAEPAMQGYGLLHAVRGDMLARLGRAAEACKAFTRAAELATNEQDKALMRQRADKLRGEGTDAD</sequence>
<protein>
    <submittedName>
        <fullName evidence="4">RNA polymerase, sigma subunit, ECF family</fullName>
    </submittedName>
</protein>
<feature type="domain" description="RNA polymerase sigma-70 region 2" evidence="1">
    <location>
        <begin position="20"/>
        <end position="77"/>
    </location>
</feature>
<dbReference type="InterPro" id="IPR036388">
    <property type="entry name" value="WH-like_DNA-bd_sf"/>
</dbReference>
<reference evidence="4 5" key="1">
    <citation type="submission" date="2017-05" db="EMBL/GenBank/DDBJ databases">
        <authorList>
            <person name="Varghese N."/>
            <person name="Submissions S."/>
        </authorList>
    </citation>
    <scope>NUCLEOTIDE SEQUENCE [LARGE SCALE GENOMIC DNA]</scope>
    <source>
        <strain evidence="4 5">DSM 26001</strain>
    </source>
</reference>
<dbReference type="Pfam" id="PF08281">
    <property type="entry name" value="Sigma70_r4_2"/>
    <property type="match status" value="1"/>
</dbReference>
<dbReference type="Gene3D" id="1.10.10.10">
    <property type="entry name" value="Winged helix-like DNA-binding domain superfamily/Winged helix DNA-binding domain"/>
    <property type="match status" value="1"/>
</dbReference>
<evidence type="ECO:0000313" key="4">
    <source>
        <dbReference type="EMBL" id="SMP60624.1"/>
    </source>
</evidence>
<gene>
    <name evidence="4" type="ORF">SAMN06295970_10730</name>
</gene>
<dbReference type="Gene3D" id="1.10.1740.10">
    <property type="match status" value="1"/>
</dbReference>
<accession>A0ABY1Q5R9</accession>
<dbReference type="InterPro" id="IPR013324">
    <property type="entry name" value="RNA_pol_sigma_r3/r4-like"/>
</dbReference>
<dbReference type="EMBL" id="FXUL01000007">
    <property type="protein sequence ID" value="SMP60624.1"/>
    <property type="molecule type" value="Genomic_DNA"/>
</dbReference>
<dbReference type="PANTHER" id="PTHR47756:SF1">
    <property type="entry name" value="BLL0085 PROTEIN"/>
    <property type="match status" value="1"/>
</dbReference>
<dbReference type="SUPFAM" id="SSF88946">
    <property type="entry name" value="Sigma2 domain of RNA polymerase sigma factors"/>
    <property type="match status" value="1"/>
</dbReference>
<dbReference type="InterPro" id="IPR013325">
    <property type="entry name" value="RNA_pol_sigma_r2"/>
</dbReference>
<feature type="domain" description="RNA polymerase sigma factor 70 region 4 type 2" evidence="2">
    <location>
        <begin position="122"/>
        <end position="173"/>
    </location>
</feature>
<comment type="caution">
    <text evidence="4">The sequence shown here is derived from an EMBL/GenBank/DDBJ whole genome shotgun (WGS) entry which is preliminary data.</text>
</comment>
<dbReference type="Pfam" id="PF20239">
    <property type="entry name" value="DUF6596"/>
    <property type="match status" value="1"/>
</dbReference>
<dbReference type="RefSeq" id="WP_283442359.1">
    <property type="nucleotide sequence ID" value="NZ_FXUL01000007.1"/>
</dbReference>
<dbReference type="InterPro" id="IPR014284">
    <property type="entry name" value="RNA_pol_sigma-70_dom"/>
</dbReference>
<dbReference type="NCBIfam" id="TIGR02937">
    <property type="entry name" value="sigma70-ECF"/>
    <property type="match status" value="1"/>
</dbReference>
<dbReference type="PANTHER" id="PTHR47756">
    <property type="entry name" value="BLL6612 PROTEIN-RELATED"/>
    <property type="match status" value="1"/>
</dbReference>
<evidence type="ECO:0000259" key="3">
    <source>
        <dbReference type="Pfam" id="PF20239"/>
    </source>
</evidence>